<evidence type="ECO:0000313" key="10">
    <source>
        <dbReference type="EMBL" id="NXY12092.1"/>
    </source>
</evidence>
<dbReference type="GO" id="GO:0003964">
    <property type="term" value="F:RNA-directed DNA polymerase activity"/>
    <property type="evidence" value="ECO:0007669"/>
    <property type="project" value="UniProtKB-KW"/>
</dbReference>
<comment type="similarity">
    <text evidence="1">Belongs to the beta type-B retroviral polymerase family. HERV class-II K(HML-2) pol subfamily.</text>
</comment>
<dbReference type="InterPro" id="IPR043502">
    <property type="entry name" value="DNA/RNA_pol_sf"/>
</dbReference>
<sequence>FAFSVPSVNRTAPAQRYHWVVLLQGMRNLPTMCQIYVAWALEPVRNKFPQLLIYHYTDDILAADYSLAKISMLSELTDALESRGLKLAPEKVQQHDLWKYLGWTWIIEESRVKPQKTEIKTDIQTLNDVQKLVGDLQWVRTLCGITNDDLKPLVQLLGTSTQANDKRSLGPEQFKALQEISEKNC</sequence>
<evidence type="ECO:0000256" key="2">
    <source>
        <dbReference type="ARBA" id="ARBA00012180"/>
    </source>
</evidence>
<accession>A0A852N2L9</accession>
<dbReference type="Pfam" id="PF00078">
    <property type="entry name" value="RVT_1"/>
    <property type="match status" value="1"/>
</dbReference>
<dbReference type="SUPFAM" id="SSF56672">
    <property type="entry name" value="DNA/RNA polymerases"/>
    <property type="match status" value="1"/>
</dbReference>
<dbReference type="EC" id="3.1.26.4" evidence="2"/>
<evidence type="ECO:0000256" key="4">
    <source>
        <dbReference type="ARBA" id="ARBA00022695"/>
    </source>
</evidence>
<dbReference type="AlphaFoldDB" id="A0A852N2L9"/>
<evidence type="ECO:0000256" key="5">
    <source>
        <dbReference type="ARBA" id="ARBA00022722"/>
    </source>
</evidence>
<dbReference type="Gene3D" id="3.10.10.10">
    <property type="entry name" value="HIV Type 1 Reverse Transcriptase, subunit A, domain 1"/>
    <property type="match status" value="1"/>
</dbReference>
<keyword evidence="8" id="KW-0695">RNA-directed DNA polymerase</keyword>
<name>A0A852N2L9_9PASS</name>
<evidence type="ECO:0000256" key="1">
    <source>
        <dbReference type="ARBA" id="ARBA00010879"/>
    </source>
</evidence>
<comment type="caution">
    <text evidence="10">The sequence shown here is derived from an EMBL/GenBank/DDBJ whole genome shotgun (WGS) entry which is preliminary data.</text>
</comment>
<keyword evidence="4" id="KW-0548">Nucleotidyltransferase</keyword>
<dbReference type="OrthoDB" id="9319918at2759"/>
<organism evidence="10 11">
    <name type="scientific">Pteruthius melanotis</name>
    <dbReference type="NCBI Taxonomy" id="357074"/>
    <lineage>
        <taxon>Eukaryota</taxon>
        <taxon>Metazoa</taxon>
        <taxon>Chordata</taxon>
        <taxon>Craniata</taxon>
        <taxon>Vertebrata</taxon>
        <taxon>Euteleostomi</taxon>
        <taxon>Archelosauria</taxon>
        <taxon>Archosauria</taxon>
        <taxon>Dinosauria</taxon>
        <taxon>Saurischia</taxon>
        <taxon>Theropoda</taxon>
        <taxon>Coelurosauria</taxon>
        <taxon>Aves</taxon>
        <taxon>Neognathae</taxon>
        <taxon>Neoaves</taxon>
        <taxon>Telluraves</taxon>
        <taxon>Australaves</taxon>
        <taxon>Passeriformes</taxon>
        <taxon>Sylvioidea</taxon>
        <taxon>Timaliidae</taxon>
        <taxon>Pteruthius</taxon>
    </lineage>
</organism>
<keyword evidence="6" id="KW-0255">Endonuclease</keyword>
<reference evidence="10" key="1">
    <citation type="submission" date="2020-02" db="EMBL/GenBank/DDBJ databases">
        <title>Bird 10,000 Genomes (B10K) Project - Family phase.</title>
        <authorList>
            <person name="Zhang G."/>
        </authorList>
    </citation>
    <scope>NUCLEOTIDE SEQUENCE</scope>
    <source>
        <strain evidence="10">B10K-IZ-033-77</strain>
    </source>
</reference>
<dbReference type="Pfam" id="PF06817">
    <property type="entry name" value="RVT_thumb"/>
    <property type="match status" value="1"/>
</dbReference>
<keyword evidence="7" id="KW-0378">Hydrolase</keyword>
<dbReference type="Gene3D" id="3.30.70.270">
    <property type="match status" value="2"/>
</dbReference>
<keyword evidence="3" id="KW-0808">Transferase</keyword>
<dbReference type="GO" id="GO:0004523">
    <property type="term" value="F:RNA-DNA hybrid ribonuclease activity"/>
    <property type="evidence" value="ECO:0007669"/>
    <property type="project" value="UniProtKB-EC"/>
</dbReference>
<keyword evidence="5" id="KW-0540">Nuclease</keyword>
<feature type="non-terminal residue" evidence="10">
    <location>
        <position position="1"/>
    </location>
</feature>
<protein>
    <recommendedName>
        <fullName evidence="2">ribonuclease H</fullName>
        <ecNumber evidence="2">3.1.26.4</ecNumber>
    </recommendedName>
</protein>
<evidence type="ECO:0000259" key="9">
    <source>
        <dbReference type="PROSITE" id="PS50878"/>
    </source>
</evidence>
<gene>
    <name evidence="10" type="primary">Ervk18_1</name>
    <name evidence="10" type="ORF">PTEMEL_R13294</name>
</gene>
<keyword evidence="11" id="KW-1185">Reference proteome</keyword>
<evidence type="ECO:0000256" key="7">
    <source>
        <dbReference type="ARBA" id="ARBA00022801"/>
    </source>
</evidence>
<feature type="domain" description="Reverse transcriptase" evidence="9">
    <location>
        <begin position="1"/>
        <end position="105"/>
    </location>
</feature>
<evidence type="ECO:0000256" key="6">
    <source>
        <dbReference type="ARBA" id="ARBA00022759"/>
    </source>
</evidence>
<proteinExistence type="inferred from homology"/>
<dbReference type="InterPro" id="IPR043128">
    <property type="entry name" value="Rev_trsase/Diguanyl_cyclase"/>
</dbReference>
<evidence type="ECO:0000256" key="8">
    <source>
        <dbReference type="ARBA" id="ARBA00022918"/>
    </source>
</evidence>
<dbReference type="PROSITE" id="PS50878">
    <property type="entry name" value="RT_POL"/>
    <property type="match status" value="1"/>
</dbReference>
<dbReference type="GO" id="GO:0035613">
    <property type="term" value="F:RNA stem-loop binding"/>
    <property type="evidence" value="ECO:0007669"/>
    <property type="project" value="TreeGrafter"/>
</dbReference>
<dbReference type="EMBL" id="WEIY01001371">
    <property type="protein sequence ID" value="NXY12092.1"/>
    <property type="molecule type" value="Genomic_DNA"/>
</dbReference>
<dbReference type="PANTHER" id="PTHR41694">
    <property type="entry name" value="ENDOGENOUS RETROVIRUS GROUP K MEMBER POL PROTEIN"/>
    <property type="match status" value="1"/>
</dbReference>
<dbReference type="Proteomes" id="UP000603297">
    <property type="component" value="Unassembled WGS sequence"/>
</dbReference>
<evidence type="ECO:0000313" key="11">
    <source>
        <dbReference type="Proteomes" id="UP000603297"/>
    </source>
</evidence>
<dbReference type="InterPro" id="IPR010661">
    <property type="entry name" value="RVT_thumb"/>
</dbReference>
<evidence type="ECO:0000256" key="3">
    <source>
        <dbReference type="ARBA" id="ARBA00022679"/>
    </source>
</evidence>
<dbReference type="PANTHER" id="PTHR41694:SF3">
    <property type="entry name" value="RNA-DIRECTED DNA POLYMERASE-RELATED"/>
    <property type="match status" value="1"/>
</dbReference>
<feature type="non-terminal residue" evidence="10">
    <location>
        <position position="185"/>
    </location>
</feature>
<dbReference type="InterPro" id="IPR000477">
    <property type="entry name" value="RT_dom"/>
</dbReference>